<evidence type="ECO:0000313" key="1">
    <source>
        <dbReference type="EMBL" id="GAI18125.1"/>
    </source>
</evidence>
<sequence>MLYRGTRISMWGICISVYVLCSSVVVAGEFHSAWPKEVQRVWVGPEYW</sequence>
<organism evidence="1">
    <name type="scientific">marine sediment metagenome</name>
    <dbReference type="NCBI Taxonomy" id="412755"/>
    <lineage>
        <taxon>unclassified sequences</taxon>
        <taxon>metagenomes</taxon>
        <taxon>ecological metagenomes</taxon>
    </lineage>
</organism>
<proteinExistence type="predicted"/>
<reference evidence="1" key="1">
    <citation type="journal article" date="2014" name="Front. Microbiol.">
        <title>High frequency of phylogenetically diverse reductive dehalogenase-homologous genes in deep subseafloor sedimentary metagenomes.</title>
        <authorList>
            <person name="Kawai M."/>
            <person name="Futagami T."/>
            <person name="Toyoda A."/>
            <person name="Takaki Y."/>
            <person name="Nishi S."/>
            <person name="Hori S."/>
            <person name="Arai W."/>
            <person name="Tsubouchi T."/>
            <person name="Morono Y."/>
            <person name="Uchiyama I."/>
            <person name="Ito T."/>
            <person name="Fujiyama A."/>
            <person name="Inagaki F."/>
            <person name="Takami H."/>
        </authorList>
    </citation>
    <scope>NUCLEOTIDE SEQUENCE</scope>
    <source>
        <strain evidence="1">Expedition CK06-06</strain>
    </source>
</reference>
<name>X1MTV7_9ZZZZ</name>
<protein>
    <submittedName>
        <fullName evidence="1">Uncharacterized protein</fullName>
    </submittedName>
</protein>
<gene>
    <name evidence="1" type="ORF">S06H3_09936</name>
</gene>
<accession>X1MTV7</accession>
<dbReference type="AlphaFoldDB" id="X1MTV7"/>
<feature type="non-terminal residue" evidence="1">
    <location>
        <position position="48"/>
    </location>
</feature>
<comment type="caution">
    <text evidence="1">The sequence shown here is derived from an EMBL/GenBank/DDBJ whole genome shotgun (WGS) entry which is preliminary data.</text>
</comment>
<dbReference type="EMBL" id="BARV01004491">
    <property type="protein sequence ID" value="GAI18125.1"/>
    <property type="molecule type" value="Genomic_DNA"/>
</dbReference>